<keyword evidence="3" id="KW-0106">Calcium</keyword>
<dbReference type="Proteomes" id="UP000187209">
    <property type="component" value="Unassembled WGS sequence"/>
</dbReference>
<keyword evidence="5" id="KW-1185">Reference proteome</keyword>
<dbReference type="OrthoDB" id="292175at2759"/>
<dbReference type="PANTHER" id="PTHR34524">
    <property type="entry name" value="CALCYPHOSIN"/>
    <property type="match status" value="1"/>
</dbReference>
<dbReference type="PANTHER" id="PTHR34524:SF6">
    <property type="entry name" value="CALCYPHOSINE LIKE"/>
    <property type="match status" value="1"/>
</dbReference>
<protein>
    <recommendedName>
        <fullName evidence="6">EF-hand domain-containing protein</fullName>
    </recommendedName>
</protein>
<evidence type="ECO:0000313" key="4">
    <source>
        <dbReference type="EMBL" id="OMJ89758.1"/>
    </source>
</evidence>
<evidence type="ECO:0008006" key="6">
    <source>
        <dbReference type="Google" id="ProtNLM"/>
    </source>
</evidence>
<evidence type="ECO:0000256" key="3">
    <source>
        <dbReference type="ARBA" id="ARBA00022837"/>
    </source>
</evidence>
<organism evidence="4 5">
    <name type="scientific">Stentor coeruleus</name>
    <dbReference type="NCBI Taxonomy" id="5963"/>
    <lineage>
        <taxon>Eukaryota</taxon>
        <taxon>Sar</taxon>
        <taxon>Alveolata</taxon>
        <taxon>Ciliophora</taxon>
        <taxon>Postciliodesmatophora</taxon>
        <taxon>Heterotrichea</taxon>
        <taxon>Heterotrichida</taxon>
        <taxon>Stentoridae</taxon>
        <taxon>Stentor</taxon>
    </lineage>
</organism>
<accession>A0A1R2CL63</accession>
<proteinExistence type="predicted"/>
<dbReference type="InterPro" id="IPR051581">
    <property type="entry name" value="Ca-bind"/>
</dbReference>
<evidence type="ECO:0000256" key="2">
    <source>
        <dbReference type="ARBA" id="ARBA00022737"/>
    </source>
</evidence>
<name>A0A1R2CL63_9CILI</name>
<reference evidence="4 5" key="1">
    <citation type="submission" date="2016-11" db="EMBL/GenBank/DDBJ databases">
        <title>The macronuclear genome of Stentor coeruleus: a giant cell with tiny introns.</title>
        <authorList>
            <person name="Slabodnick M."/>
            <person name="Ruby J.G."/>
            <person name="Reiff S.B."/>
            <person name="Swart E.C."/>
            <person name="Gosai S."/>
            <person name="Prabakaran S."/>
            <person name="Witkowska E."/>
            <person name="Larue G.E."/>
            <person name="Fisher S."/>
            <person name="Freeman R.M."/>
            <person name="Gunawardena J."/>
            <person name="Chu W."/>
            <person name="Stover N.A."/>
            <person name="Gregory B.D."/>
            <person name="Nowacki M."/>
            <person name="Derisi J."/>
            <person name="Roy S.W."/>
            <person name="Marshall W.F."/>
            <person name="Sood P."/>
        </authorList>
    </citation>
    <scope>NUCLEOTIDE SEQUENCE [LARGE SCALE GENOMIC DNA]</scope>
    <source>
        <strain evidence="4">WM001</strain>
    </source>
</reference>
<evidence type="ECO:0000256" key="1">
    <source>
        <dbReference type="ARBA" id="ARBA00022723"/>
    </source>
</evidence>
<dbReference type="AlphaFoldDB" id="A0A1R2CL63"/>
<dbReference type="InterPro" id="IPR011992">
    <property type="entry name" value="EF-hand-dom_pair"/>
</dbReference>
<dbReference type="Gene3D" id="1.10.238.10">
    <property type="entry name" value="EF-hand"/>
    <property type="match status" value="3"/>
</dbReference>
<gene>
    <name evidence="4" type="ORF">SteCoe_8025</name>
</gene>
<evidence type="ECO:0000313" key="5">
    <source>
        <dbReference type="Proteomes" id="UP000187209"/>
    </source>
</evidence>
<keyword evidence="2" id="KW-0677">Repeat</keyword>
<sequence>MESKSTEEVLADFLTSLSLGEKEAEKLRYKLVKNTNFDPHSIFESLDTLKINKLSYNDLYEFLQRNTIYCTKKEVFNLITYYDKQSNGYLEYNDFLNLIIPATIPNIIDLLNHKSKLTTEIINDFCNIIECELILHRNLQEYKIILLKTVEPNLSKVFSMISEGKDIICKKKLKNFLMFIRPKVYFEVDDIFRRLCRNKEGISYEDLIRMCEIKDIFIDGRRKSVGIYDQSIGEVKETLKDLIGEMNRRKGTPVKIQNELNSSRGGSENCESAVKTDSNFEANINKQYKTKCALNNTGKNAWGLNSTQIPVSQLIRHTRRASESCLEAIAKAEGMHIKSKFSPSTSIDIEKKNILTSPQVTTKVLNNPNFSHPLRKPHPKGHNHTNSSDILNNYDIKPSSLQMTIINPNIKSLPSSYDYLNPQVISKPFPKSNTKSAYVPNSAKAFCKTFQYKKPEVVEENELVKFFTNECLIAKEGEILKCDLAMQEDFNIIDAFRIFDKIGADFISIRDIQDYLERKNVFFKFDDIFLLFRRYTKNKEMKLKFSEFSEMLIPRNERIFSVLKDRIPRFTTGENFSGQTLGKFITLLEFLIKSEISAEKNRVAFKQHKKFNFSTAFAILDKKNRGYIEEYDFEHIFSTFNIKADLLEIKNIFQKFKSRSSDIITIQDFIDEFTPKSLHSSSTSILKIA</sequence>
<comment type="caution">
    <text evidence="4">The sequence shown here is derived from an EMBL/GenBank/DDBJ whole genome shotgun (WGS) entry which is preliminary data.</text>
</comment>
<dbReference type="EMBL" id="MPUH01000118">
    <property type="protein sequence ID" value="OMJ89758.1"/>
    <property type="molecule type" value="Genomic_DNA"/>
</dbReference>
<dbReference type="SUPFAM" id="SSF47473">
    <property type="entry name" value="EF-hand"/>
    <property type="match status" value="2"/>
</dbReference>
<dbReference type="GO" id="GO:0046872">
    <property type="term" value="F:metal ion binding"/>
    <property type="evidence" value="ECO:0007669"/>
    <property type="project" value="UniProtKB-KW"/>
</dbReference>
<keyword evidence="1" id="KW-0479">Metal-binding</keyword>